<keyword evidence="3" id="KW-1185">Reference proteome</keyword>
<dbReference type="Proteomes" id="UP001604277">
    <property type="component" value="Unassembled WGS sequence"/>
</dbReference>
<dbReference type="AlphaFoldDB" id="A0ABD1X467"/>
<dbReference type="PANTHER" id="PTHR33356:SF13">
    <property type="entry name" value="DUF4005 DOMAIN-CONTAINING PROTEIN"/>
    <property type="match status" value="1"/>
</dbReference>
<feature type="region of interest" description="Disordered" evidence="1">
    <location>
        <begin position="41"/>
        <end position="76"/>
    </location>
</feature>
<dbReference type="EMBL" id="JBFOLJ010000001">
    <property type="protein sequence ID" value="KAL2556769.1"/>
    <property type="molecule type" value="Genomic_DNA"/>
</dbReference>
<evidence type="ECO:0000256" key="1">
    <source>
        <dbReference type="SAM" id="MobiDB-lite"/>
    </source>
</evidence>
<protein>
    <recommendedName>
        <fullName evidence="4">Prolactin receptor</fullName>
    </recommendedName>
</protein>
<sequence length="183" mass="20772">MAEKDFGCFQEGMLWPSTHTLNDANAIDCQQKLEEHFRFPTRQPHRHSEKYSSATESLPPLFNHHTRSTLRPQRTRNPTNWAAGGPGMQAIFLGSSQKSSGTGVFLPRRGGTDFKFNNKPACSPVLLPSRVVQTLNLNVHELGQQIKPHQDVKKNMKDDNNMVKNNKANDCSPEIFLPKEWTY</sequence>
<organism evidence="2 3">
    <name type="scientific">Forsythia ovata</name>
    <dbReference type="NCBI Taxonomy" id="205694"/>
    <lineage>
        <taxon>Eukaryota</taxon>
        <taxon>Viridiplantae</taxon>
        <taxon>Streptophyta</taxon>
        <taxon>Embryophyta</taxon>
        <taxon>Tracheophyta</taxon>
        <taxon>Spermatophyta</taxon>
        <taxon>Magnoliopsida</taxon>
        <taxon>eudicotyledons</taxon>
        <taxon>Gunneridae</taxon>
        <taxon>Pentapetalae</taxon>
        <taxon>asterids</taxon>
        <taxon>lamiids</taxon>
        <taxon>Lamiales</taxon>
        <taxon>Oleaceae</taxon>
        <taxon>Forsythieae</taxon>
        <taxon>Forsythia</taxon>
    </lineage>
</organism>
<evidence type="ECO:0000313" key="3">
    <source>
        <dbReference type="Proteomes" id="UP001604277"/>
    </source>
</evidence>
<name>A0ABD1X467_9LAMI</name>
<reference evidence="3" key="1">
    <citation type="submission" date="2024-07" db="EMBL/GenBank/DDBJ databases">
        <title>Two chromosome-level genome assemblies of Korean endemic species Abeliophyllum distichum and Forsythia ovata (Oleaceae).</title>
        <authorList>
            <person name="Jang H."/>
        </authorList>
    </citation>
    <scope>NUCLEOTIDE SEQUENCE [LARGE SCALE GENOMIC DNA]</scope>
</reference>
<proteinExistence type="predicted"/>
<evidence type="ECO:0000313" key="2">
    <source>
        <dbReference type="EMBL" id="KAL2556769.1"/>
    </source>
</evidence>
<comment type="caution">
    <text evidence="2">The sequence shown here is derived from an EMBL/GenBank/DDBJ whole genome shotgun (WGS) entry which is preliminary data.</text>
</comment>
<dbReference type="PANTHER" id="PTHR33356">
    <property type="entry name" value="TIP41-LIKE PROTEIN"/>
    <property type="match status" value="1"/>
</dbReference>
<gene>
    <name evidence="2" type="ORF">Fot_01508</name>
</gene>
<accession>A0ABD1X467</accession>
<evidence type="ECO:0008006" key="4">
    <source>
        <dbReference type="Google" id="ProtNLM"/>
    </source>
</evidence>